<accession>A0ACC2M1E2</accession>
<proteinExistence type="predicted"/>
<organism evidence="1 2">
    <name type="scientific">Persea americana</name>
    <name type="common">Avocado</name>
    <dbReference type="NCBI Taxonomy" id="3435"/>
    <lineage>
        <taxon>Eukaryota</taxon>
        <taxon>Viridiplantae</taxon>
        <taxon>Streptophyta</taxon>
        <taxon>Embryophyta</taxon>
        <taxon>Tracheophyta</taxon>
        <taxon>Spermatophyta</taxon>
        <taxon>Magnoliopsida</taxon>
        <taxon>Magnoliidae</taxon>
        <taxon>Laurales</taxon>
        <taxon>Lauraceae</taxon>
        <taxon>Persea</taxon>
    </lineage>
</organism>
<evidence type="ECO:0000313" key="1">
    <source>
        <dbReference type="EMBL" id="KAJ8639473.1"/>
    </source>
</evidence>
<feature type="non-terminal residue" evidence="1">
    <location>
        <position position="1"/>
    </location>
</feature>
<comment type="caution">
    <text evidence="1">The sequence shown here is derived from an EMBL/GenBank/DDBJ whole genome shotgun (WGS) entry which is preliminary data.</text>
</comment>
<name>A0ACC2M1E2_PERAE</name>
<sequence>QIMDFFAPLISPVVECIGGSCATVVRQIGYIKNLEKNFKKLNEEAGNLFDKKKDTEHEIKRHGNNKEPTHQCRGWLQKVDEIQKEVSSIDKEHSKGDKRCLSRWCLHVPSSWKLGRRIVLKTDAISDLCDKAKFDGGVVVDALPPTAETKPVLTIQDGTSAERTLQKILNSLIIDLGFRYGNFSRYGDTCAEAVMEEVCCMKGLTSLEFGFPKMEYFECFLQRSHPWKKGMITSFHFIVGQYKYRGQFLSWPLYSPGSEGRTRMLTFCGYDSIPNAIAEVLRHAESFKLLGHKSAHSLCEFGMQNMSRLILCRIYECDAMGIMVDGDQLVEAALPNLHLLEISHMPNLRSIWEGSFPPGSLNCLRNLQLLKCGKLKNIFSREIIQQLSNLEVLLIERCCALEEVISDGEIGVESDCVLPKLKSLVTSKHLSKIVMSTCESTIPYKRSLTQWCKNSIHQQAHTPSLPSSNQLKLWISLHHSFRQL</sequence>
<evidence type="ECO:0000313" key="2">
    <source>
        <dbReference type="Proteomes" id="UP001234297"/>
    </source>
</evidence>
<reference evidence="1 2" key="1">
    <citation type="journal article" date="2022" name="Hortic Res">
        <title>A haplotype resolved chromosomal level avocado genome allows analysis of novel avocado genes.</title>
        <authorList>
            <person name="Nath O."/>
            <person name="Fletcher S.J."/>
            <person name="Hayward A."/>
            <person name="Shaw L.M."/>
            <person name="Masouleh A.K."/>
            <person name="Furtado A."/>
            <person name="Henry R.J."/>
            <person name="Mitter N."/>
        </authorList>
    </citation>
    <scope>NUCLEOTIDE SEQUENCE [LARGE SCALE GENOMIC DNA]</scope>
    <source>
        <strain evidence="2">cv. Hass</strain>
    </source>
</reference>
<dbReference type="Proteomes" id="UP001234297">
    <property type="component" value="Chromosome 5"/>
</dbReference>
<protein>
    <submittedName>
        <fullName evidence="1">Uncharacterized protein</fullName>
    </submittedName>
</protein>
<gene>
    <name evidence="1" type="ORF">MRB53_016167</name>
</gene>
<keyword evidence="2" id="KW-1185">Reference proteome</keyword>
<dbReference type="EMBL" id="CM056813">
    <property type="protein sequence ID" value="KAJ8639473.1"/>
    <property type="molecule type" value="Genomic_DNA"/>
</dbReference>